<keyword evidence="1" id="KW-0472">Membrane</keyword>
<evidence type="ECO:0000313" key="2">
    <source>
        <dbReference type="EMBL" id="KAG8552393.1"/>
    </source>
</evidence>
<keyword evidence="1" id="KW-0812">Transmembrane</keyword>
<accession>A0AAV6ZWJ3</accession>
<dbReference type="Proteomes" id="UP000824782">
    <property type="component" value="Unassembled WGS sequence"/>
</dbReference>
<reference evidence="2" key="1">
    <citation type="thesis" date="2020" institute="ProQuest LLC" country="789 East Eisenhower Parkway, Ann Arbor, MI, USA">
        <title>Comparative Genomics and Chromosome Evolution.</title>
        <authorList>
            <person name="Mudd A.B."/>
        </authorList>
    </citation>
    <scope>NUCLEOTIDE SEQUENCE</scope>
    <source>
        <strain evidence="2">237g6f4</strain>
        <tissue evidence="2">Blood</tissue>
    </source>
</reference>
<sequence length="71" mass="7651">MRSTLLLAKTTTLRCNESLDWLHELSPAGLQEGVYGVSGRVDADRLLVLPVTLIVELLLLGVSAVLPAVPR</sequence>
<dbReference type="EMBL" id="WNYA01000011">
    <property type="protein sequence ID" value="KAG8552393.1"/>
    <property type="molecule type" value="Genomic_DNA"/>
</dbReference>
<gene>
    <name evidence="2" type="ORF">GDO81_004512</name>
</gene>
<comment type="caution">
    <text evidence="2">The sequence shown here is derived from an EMBL/GenBank/DDBJ whole genome shotgun (WGS) entry which is preliminary data.</text>
</comment>
<dbReference type="AlphaFoldDB" id="A0AAV6ZWJ3"/>
<proteinExistence type="predicted"/>
<evidence type="ECO:0000256" key="1">
    <source>
        <dbReference type="SAM" id="Phobius"/>
    </source>
</evidence>
<protein>
    <submittedName>
        <fullName evidence="2">Uncharacterized protein</fullName>
    </submittedName>
</protein>
<feature type="transmembrane region" description="Helical" evidence="1">
    <location>
        <begin position="47"/>
        <end position="69"/>
    </location>
</feature>
<evidence type="ECO:0000313" key="3">
    <source>
        <dbReference type="Proteomes" id="UP000824782"/>
    </source>
</evidence>
<name>A0AAV6ZWJ3_ENGPU</name>
<keyword evidence="1" id="KW-1133">Transmembrane helix</keyword>
<keyword evidence="3" id="KW-1185">Reference proteome</keyword>
<organism evidence="2 3">
    <name type="scientific">Engystomops pustulosus</name>
    <name type="common">Tungara frog</name>
    <name type="synonym">Physalaemus pustulosus</name>
    <dbReference type="NCBI Taxonomy" id="76066"/>
    <lineage>
        <taxon>Eukaryota</taxon>
        <taxon>Metazoa</taxon>
        <taxon>Chordata</taxon>
        <taxon>Craniata</taxon>
        <taxon>Vertebrata</taxon>
        <taxon>Euteleostomi</taxon>
        <taxon>Amphibia</taxon>
        <taxon>Batrachia</taxon>
        <taxon>Anura</taxon>
        <taxon>Neobatrachia</taxon>
        <taxon>Hyloidea</taxon>
        <taxon>Leptodactylidae</taxon>
        <taxon>Leiuperinae</taxon>
        <taxon>Engystomops</taxon>
    </lineage>
</organism>